<evidence type="ECO:0000256" key="4">
    <source>
        <dbReference type="ARBA" id="ARBA00011489"/>
    </source>
</evidence>
<dbReference type="GO" id="GO:0071424">
    <property type="term" value="F:rRNA (cytosine-N4-)-methyltransferase activity"/>
    <property type="evidence" value="ECO:0007669"/>
    <property type="project" value="TreeGrafter"/>
</dbReference>
<evidence type="ECO:0000256" key="12">
    <source>
        <dbReference type="SAM" id="MobiDB-lite"/>
    </source>
</evidence>
<dbReference type="Gene3D" id="3.40.50.150">
    <property type="entry name" value="Vaccinia Virus protein VP39"/>
    <property type="match status" value="1"/>
</dbReference>
<evidence type="ECO:0000256" key="13">
    <source>
        <dbReference type="SAM" id="Phobius"/>
    </source>
</evidence>
<feature type="transmembrane region" description="Helical" evidence="13">
    <location>
        <begin position="521"/>
        <end position="542"/>
    </location>
</feature>
<dbReference type="PANTHER" id="PTHR11265">
    <property type="entry name" value="S-ADENOSYL-METHYLTRANSFERASE MRAW"/>
    <property type="match status" value="1"/>
</dbReference>
<evidence type="ECO:0000256" key="7">
    <source>
        <dbReference type="ARBA" id="ARBA00022679"/>
    </source>
</evidence>
<dbReference type="FunFam" id="1.10.150.170:FF:000004">
    <property type="entry name" value="Ribosomal RNA small subunit methyltransferase H"/>
    <property type="match status" value="1"/>
</dbReference>
<comment type="subunit">
    <text evidence="4">Homodimer and heterodimers.</text>
</comment>
<sequence length="644" mass="70897">MASRRLFALRPACLPSLPLPSARFRRGRADQHRCLAASAAAVVKGSNKKKKEHATVVSPDRLKKRTRSGAKFDRALYRRYADPVRDHVPVMLGEVLDAFRSLRLRSFVDCTLGAAGHSAAIVEAHPELELYVGMDMDASIHDQARARIEKLLAVDSRGSKLKAYTHVRNFKYIKSVLGGVDENLLDVGVNGILMDLGISSMQVDDSTRGFSVQGDGPLDMRMNPQASLTAEEILNSWPAAEVGKVLREYGEESNWQFIQNQIVEARAQGGLHTTDELVHLVRRASSNSGGRQGWIKTATRVFQALRIAVNDELQTLEQALYACFDCLSSGGRLAVISFHSLEDRIVKQTFLDIIEMSDLEDDDSERPSVESMPEIETKDDEPWSKNRVQGKQGIILTKRPITATTEEEIMNRRPESYVQLCKSCASADAWRRRSNACMALHGKQGTIMKSTDEEDHQQKPATGSDVAAEPAEDFQGVRTAETLLRAVPMGLCLAAMAIMVKNSQDGDFGSISYSDLAAFKYLVYANGACAAYSLLSAFYFAIPRPATLARSWTLMTYIILAAGTVSTEILYLAYKGDVNVTWSEACSVFDTFCRRATTSVGITFGSAVCYLLLSLVSSYRLFSTFAAPVPFLSSKSQEIAAFPS</sequence>
<evidence type="ECO:0000256" key="10">
    <source>
        <dbReference type="ARBA" id="ARBA00022989"/>
    </source>
</evidence>
<evidence type="ECO:0000256" key="3">
    <source>
        <dbReference type="ARBA" id="ARBA00010396"/>
    </source>
</evidence>
<evidence type="ECO:0000256" key="2">
    <source>
        <dbReference type="ARBA" id="ARBA00007651"/>
    </source>
</evidence>
<feature type="transmembrane region" description="Helical" evidence="13">
    <location>
        <begin position="554"/>
        <end position="574"/>
    </location>
</feature>
<dbReference type="InterPro" id="IPR006702">
    <property type="entry name" value="CASP_dom"/>
</dbReference>
<evidence type="ECO:0000259" key="14">
    <source>
        <dbReference type="Pfam" id="PF04535"/>
    </source>
</evidence>
<keyword evidence="9 13" id="KW-0812">Transmembrane</keyword>
<dbReference type="AlphaFoldDB" id="A0A8J5KPC0"/>
<evidence type="ECO:0000256" key="11">
    <source>
        <dbReference type="ARBA" id="ARBA00023136"/>
    </source>
</evidence>
<reference evidence="15 16" key="1">
    <citation type="submission" date="2020-08" db="EMBL/GenBank/DDBJ databases">
        <title>Plant Genome Project.</title>
        <authorList>
            <person name="Zhang R.-G."/>
        </authorList>
    </citation>
    <scope>NUCLEOTIDE SEQUENCE [LARGE SCALE GENOMIC DNA]</scope>
    <source>
        <tissue evidence="15">Rhizome</tissue>
    </source>
</reference>
<gene>
    <name evidence="15" type="ORF">ZIOFF_060922</name>
</gene>
<dbReference type="Proteomes" id="UP000734854">
    <property type="component" value="Unassembled WGS sequence"/>
</dbReference>
<comment type="caution">
    <text evidence="15">The sequence shown here is derived from an EMBL/GenBank/DDBJ whole genome shotgun (WGS) entry which is preliminary data.</text>
</comment>
<dbReference type="InterPro" id="IPR006459">
    <property type="entry name" value="CASP/CASPL"/>
</dbReference>
<keyword evidence="6" id="KW-0489">Methyltransferase</keyword>
<evidence type="ECO:0000256" key="6">
    <source>
        <dbReference type="ARBA" id="ARBA00022603"/>
    </source>
</evidence>
<dbReference type="NCBIfam" id="TIGR01569">
    <property type="entry name" value="A_tha_TIGR01569"/>
    <property type="match status" value="1"/>
</dbReference>
<comment type="similarity">
    <text evidence="2">Belongs to the Casparian strip membrane proteins (CASP) family.</text>
</comment>
<accession>A0A8J5KPC0</accession>
<dbReference type="InterPro" id="IPR023397">
    <property type="entry name" value="SAM-dep_MeTrfase_MraW_recog"/>
</dbReference>
<dbReference type="SUPFAM" id="SSF81799">
    <property type="entry name" value="Putative methyltransferase TM0872, insert domain"/>
    <property type="match status" value="1"/>
</dbReference>
<comment type="similarity">
    <text evidence="3">Belongs to the methyltransferase superfamily. RsmH family.</text>
</comment>
<dbReference type="GO" id="GO:0005886">
    <property type="term" value="C:plasma membrane"/>
    <property type="evidence" value="ECO:0007669"/>
    <property type="project" value="UniProtKB-SubCell"/>
</dbReference>
<comment type="subcellular location">
    <subcellularLocation>
        <location evidence="1">Cell membrane</location>
        <topology evidence="1">Multi-pass membrane protein</topology>
    </subcellularLocation>
</comment>
<evidence type="ECO:0000313" key="15">
    <source>
        <dbReference type="EMBL" id="KAG6484128.1"/>
    </source>
</evidence>
<evidence type="ECO:0000256" key="1">
    <source>
        <dbReference type="ARBA" id="ARBA00004651"/>
    </source>
</evidence>
<keyword evidence="16" id="KW-1185">Reference proteome</keyword>
<feature type="region of interest" description="Disordered" evidence="12">
    <location>
        <begin position="450"/>
        <end position="470"/>
    </location>
</feature>
<feature type="domain" description="Casparian strip membrane protein" evidence="14">
    <location>
        <begin position="476"/>
        <end position="609"/>
    </location>
</feature>
<evidence type="ECO:0000256" key="5">
    <source>
        <dbReference type="ARBA" id="ARBA00022475"/>
    </source>
</evidence>
<evidence type="ECO:0000256" key="9">
    <source>
        <dbReference type="ARBA" id="ARBA00022692"/>
    </source>
</evidence>
<evidence type="ECO:0000313" key="16">
    <source>
        <dbReference type="Proteomes" id="UP000734854"/>
    </source>
</evidence>
<dbReference type="EMBL" id="JACMSC010000016">
    <property type="protein sequence ID" value="KAG6484128.1"/>
    <property type="molecule type" value="Genomic_DNA"/>
</dbReference>
<name>A0A8J5KPC0_ZINOF</name>
<keyword evidence="8" id="KW-0949">S-adenosyl-L-methionine</keyword>
<dbReference type="Pfam" id="PF04535">
    <property type="entry name" value="CASP_dom"/>
    <property type="match status" value="1"/>
</dbReference>
<dbReference type="Pfam" id="PF01795">
    <property type="entry name" value="Methyltransf_5"/>
    <property type="match status" value="1"/>
</dbReference>
<dbReference type="Gene3D" id="1.10.150.170">
    <property type="entry name" value="Putative methyltransferase TM0872, insert domain"/>
    <property type="match status" value="1"/>
</dbReference>
<evidence type="ECO:0000256" key="8">
    <source>
        <dbReference type="ARBA" id="ARBA00022691"/>
    </source>
</evidence>
<keyword evidence="5" id="KW-1003">Cell membrane</keyword>
<keyword evidence="10 13" id="KW-1133">Transmembrane helix</keyword>
<dbReference type="GO" id="GO:0070475">
    <property type="term" value="P:rRNA base methylation"/>
    <property type="evidence" value="ECO:0007669"/>
    <property type="project" value="TreeGrafter"/>
</dbReference>
<keyword evidence="11 13" id="KW-0472">Membrane</keyword>
<keyword evidence="7" id="KW-0808">Transferase</keyword>
<proteinExistence type="inferred from homology"/>
<dbReference type="InterPro" id="IPR029063">
    <property type="entry name" value="SAM-dependent_MTases_sf"/>
</dbReference>
<dbReference type="InterPro" id="IPR002903">
    <property type="entry name" value="RsmH"/>
</dbReference>
<feature type="region of interest" description="Disordered" evidence="12">
    <location>
        <begin position="361"/>
        <end position="387"/>
    </location>
</feature>
<dbReference type="PANTHER" id="PTHR11265:SF0">
    <property type="entry name" value="12S RRNA N4-METHYLCYTIDINE METHYLTRANSFERASE"/>
    <property type="match status" value="1"/>
</dbReference>
<dbReference type="HAMAP" id="MF_01007">
    <property type="entry name" value="16SrRNA_methyltr_H"/>
    <property type="match status" value="1"/>
</dbReference>
<dbReference type="SUPFAM" id="SSF53335">
    <property type="entry name" value="S-adenosyl-L-methionine-dependent methyltransferases"/>
    <property type="match status" value="1"/>
</dbReference>
<dbReference type="NCBIfam" id="TIGR00006">
    <property type="entry name" value="16S rRNA (cytosine(1402)-N(4))-methyltransferase RsmH"/>
    <property type="match status" value="1"/>
</dbReference>
<feature type="transmembrane region" description="Helical" evidence="13">
    <location>
        <begin position="600"/>
        <end position="622"/>
    </location>
</feature>
<protein>
    <recommendedName>
        <fullName evidence="14">Casparian strip membrane protein domain-containing protein</fullName>
    </recommendedName>
</protein>
<feature type="transmembrane region" description="Helical" evidence="13">
    <location>
        <begin position="483"/>
        <end position="500"/>
    </location>
</feature>
<organism evidence="15 16">
    <name type="scientific">Zingiber officinale</name>
    <name type="common">Ginger</name>
    <name type="synonym">Amomum zingiber</name>
    <dbReference type="NCBI Taxonomy" id="94328"/>
    <lineage>
        <taxon>Eukaryota</taxon>
        <taxon>Viridiplantae</taxon>
        <taxon>Streptophyta</taxon>
        <taxon>Embryophyta</taxon>
        <taxon>Tracheophyta</taxon>
        <taxon>Spermatophyta</taxon>
        <taxon>Magnoliopsida</taxon>
        <taxon>Liliopsida</taxon>
        <taxon>Zingiberales</taxon>
        <taxon>Zingiberaceae</taxon>
        <taxon>Zingiber</taxon>
    </lineage>
</organism>